<gene>
    <name evidence="1" type="ORF">CDAR_97421</name>
</gene>
<evidence type="ECO:0000313" key="1">
    <source>
        <dbReference type="EMBL" id="GIX99070.1"/>
    </source>
</evidence>
<protein>
    <submittedName>
        <fullName evidence="1">Uncharacterized protein</fullName>
    </submittedName>
</protein>
<proteinExistence type="predicted"/>
<dbReference type="EMBL" id="BPLQ01003267">
    <property type="protein sequence ID" value="GIX99070.1"/>
    <property type="molecule type" value="Genomic_DNA"/>
</dbReference>
<keyword evidence="2" id="KW-1185">Reference proteome</keyword>
<evidence type="ECO:0000313" key="2">
    <source>
        <dbReference type="Proteomes" id="UP001054837"/>
    </source>
</evidence>
<dbReference type="AlphaFoldDB" id="A0AAV4PQ75"/>
<organism evidence="1 2">
    <name type="scientific">Caerostris darwini</name>
    <dbReference type="NCBI Taxonomy" id="1538125"/>
    <lineage>
        <taxon>Eukaryota</taxon>
        <taxon>Metazoa</taxon>
        <taxon>Ecdysozoa</taxon>
        <taxon>Arthropoda</taxon>
        <taxon>Chelicerata</taxon>
        <taxon>Arachnida</taxon>
        <taxon>Araneae</taxon>
        <taxon>Araneomorphae</taxon>
        <taxon>Entelegynae</taxon>
        <taxon>Araneoidea</taxon>
        <taxon>Araneidae</taxon>
        <taxon>Caerostris</taxon>
    </lineage>
</organism>
<name>A0AAV4PQ75_9ARAC</name>
<dbReference type="Proteomes" id="UP001054837">
    <property type="component" value="Unassembled WGS sequence"/>
</dbReference>
<comment type="caution">
    <text evidence="1">The sequence shown here is derived from an EMBL/GenBank/DDBJ whole genome shotgun (WGS) entry which is preliminary data.</text>
</comment>
<reference evidence="1 2" key="1">
    <citation type="submission" date="2021-06" db="EMBL/GenBank/DDBJ databases">
        <title>Caerostris darwini draft genome.</title>
        <authorList>
            <person name="Kono N."/>
            <person name="Arakawa K."/>
        </authorList>
    </citation>
    <scope>NUCLEOTIDE SEQUENCE [LARGE SCALE GENOMIC DNA]</scope>
</reference>
<accession>A0AAV4PQ75</accession>
<sequence>MYTPLQNTSLQKSLTEKEFLSNSNKDSRLGLSIYWGCRKGKRCLEERNSKLNSESKASSSNGQFVFSEKRFRFSREIKEGAFFLQMAELAIFLRRRNNFFGRLG</sequence>